<proteinExistence type="predicted"/>
<reference evidence="2 3" key="1">
    <citation type="journal article" date="2012" name="J. Bacteriol.">
        <title>Genome of Bacillus macauensis ZFHKF-1, a Long-Chain-Forming Bacterium.</title>
        <authorList>
            <person name="Cai L."/>
            <person name="Zhang T."/>
        </authorList>
    </citation>
    <scope>NUCLEOTIDE SEQUENCE [LARGE SCALE GENOMIC DNA]</scope>
    <source>
        <strain evidence="2 3">ZFHKF-1</strain>
    </source>
</reference>
<organism evidence="2 3">
    <name type="scientific">Fictibacillus macauensis ZFHKF-1</name>
    <dbReference type="NCBI Taxonomy" id="1196324"/>
    <lineage>
        <taxon>Bacteria</taxon>
        <taxon>Bacillati</taxon>
        <taxon>Bacillota</taxon>
        <taxon>Bacilli</taxon>
        <taxon>Bacillales</taxon>
        <taxon>Fictibacillaceae</taxon>
        <taxon>Fictibacillus</taxon>
    </lineage>
</organism>
<dbReference type="EMBL" id="AKKV01000007">
    <property type="protein sequence ID" value="EIT87275.1"/>
    <property type="molecule type" value="Genomic_DNA"/>
</dbReference>
<name>I8UK65_9BACL</name>
<dbReference type="Proteomes" id="UP000004080">
    <property type="component" value="Unassembled WGS sequence"/>
</dbReference>
<dbReference type="OrthoDB" id="2691647at2"/>
<sequence>MKAWRAGWHAAKIFLSFTVCTLIFYFGLLWMNQEYQNYHKYDEPKGKAVKVYQANSSEVGEQGNDWLKRLLFFFESGE</sequence>
<dbReference type="eggNOG" id="ENOG50333IZ">
    <property type="taxonomic scope" value="Bacteria"/>
</dbReference>
<dbReference type="AlphaFoldDB" id="I8UK65"/>
<keyword evidence="1" id="KW-0472">Membrane</keyword>
<keyword evidence="1" id="KW-0812">Transmembrane</keyword>
<dbReference type="InterPro" id="IPR025321">
    <property type="entry name" value="DUF4227"/>
</dbReference>
<accession>I8UK65</accession>
<dbReference type="Pfam" id="PF14004">
    <property type="entry name" value="DUF4227"/>
    <property type="match status" value="1"/>
</dbReference>
<dbReference type="STRING" id="1196324.A374_00804"/>
<dbReference type="RefSeq" id="WP_007200267.1">
    <property type="nucleotide sequence ID" value="NZ_AKKV01000007.1"/>
</dbReference>
<evidence type="ECO:0000256" key="1">
    <source>
        <dbReference type="SAM" id="Phobius"/>
    </source>
</evidence>
<keyword evidence="1" id="KW-1133">Transmembrane helix</keyword>
<evidence type="ECO:0000313" key="3">
    <source>
        <dbReference type="Proteomes" id="UP000004080"/>
    </source>
</evidence>
<evidence type="ECO:0000313" key="2">
    <source>
        <dbReference type="EMBL" id="EIT87275.1"/>
    </source>
</evidence>
<gene>
    <name evidence="2" type="ORF">A374_00804</name>
</gene>
<protein>
    <recommendedName>
        <fullName evidence="4">DUF4227 family protein</fullName>
    </recommendedName>
</protein>
<dbReference type="PATRIC" id="fig|1196324.3.peg.158"/>
<feature type="transmembrane region" description="Helical" evidence="1">
    <location>
        <begin position="6"/>
        <end position="30"/>
    </location>
</feature>
<comment type="caution">
    <text evidence="2">The sequence shown here is derived from an EMBL/GenBank/DDBJ whole genome shotgun (WGS) entry which is preliminary data.</text>
</comment>
<evidence type="ECO:0008006" key="4">
    <source>
        <dbReference type="Google" id="ProtNLM"/>
    </source>
</evidence>
<keyword evidence="3" id="KW-1185">Reference proteome</keyword>